<dbReference type="PROSITE" id="PS50817">
    <property type="entry name" value="INTEIN_N_TER"/>
    <property type="match status" value="1"/>
</dbReference>
<dbReference type="InterPro" id="IPR036844">
    <property type="entry name" value="Hint_dom_sf"/>
</dbReference>
<protein>
    <submittedName>
        <fullName evidence="3">Filamentous hemagglutinin family N-terminal domain</fullName>
    </submittedName>
</protein>
<feature type="domain" description="Hint" evidence="1">
    <location>
        <begin position="2360"/>
        <end position="2464"/>
    </location>
</feature>
<reference evidence="3 4" key="1">
    <citation type="journal article" date="2015" name="PLoS ONE">
        <title>Rice-Infecting Pseudomonas Genomes Are Highly Accessorized and Harbor Multiple Putative Virulence Mechanisms to Cause Sheath Brown Rot.</title>
        <authorList>
            <person name="Quibod I.L."/>
            <person name="Grande G."/>
            <person name="Oreiro E.G."/>
            <person name="Borja F.N."/>
            <person name="Dossa G.S."/>
            <person name="Mauleon R."/>
            <person name="Cruz C.V."/>
            <person name="Oliva R."/>
        </authorList>
    </citation>
    <scope>NUCLEOTIDE SEQUENCE [LARGE SCALE GENOMIC DNA]</scope>
    <source>
        <strain evidence="3 4">IRRI 6609</strain>
    </source>
</reference>
<dbReference type="Pfam" id="PF13332">
    <property type="entry name" value="Fil_haemagg_2"/>
    <property type="match status" value="2"/>
</dbReference>
<dbReference type="Pfam" id="PF05594">
    <property type="entry name" value="Fil_haemagg"/>
    <property type="match status" value="10"/>
</dbReference>
<dbReference type="NCBIfam" id="TIGR01901">
    <property type="entry name" value="adhes_NPXG"/>
    <property type="match status" value="1"/>
</dbReference>
<gene>
    <name evidence="3" type="ORF">PF66_02160</name>
</gene>
<dbReference type="SMART" id="SM00912">
    <property type="entry name" value="Haemagg_act"/>
    <property type="match status" value="1"/>
</dbReference>
<dbReference type="NCBIfam" id="TIGR01731">
    <property type="entry name" value="fil_hemag_20aa"/>
    <property type="match status" value="15"/>
</dbReference>
<keyword evidence="4" id="KW-1185">Reference proteome</keyword>
<dbReference type="RefSeq" id="WP_054062632.1">
    <property type="nucleotide sequence ID" value="NZ_JSYZ01000007.1"/>
</dbReference>
<dbReference type="EMBL" id="JSYZ01000007">
    <property type="protein sequence ID" value="KPA91277.1"/>
    <property type="molecule type" value="Genomic_DNA"/>
</dbReference>
<dbReference type="InterPro" id="IPR008638">
    <property type="entry name" value="FhaB/CdiA-like_TPS"/>
</dbReference>
<dbReference type="Gene3D" id="2.160.20.10">
    <property type="entry name" value="Single-stranded right-handed beta-helix, Pectin lyase-like"/>
    <property type="match status" value="1"/>
</dbReference>
<dbReference type="InterPro" id="IPR003587">
    <property type="entry name" value="Hint_dom_N"/>
</dbReference>
<dbReference type="GO" id="GO:0016539">
    <property type="term" value="P:intein-mediated protein splicing"/>
    <property type="evidence" value="ECO:0007669"/>
    <property type="project" value="InterPro"/>
</dbReference>
<dbReference type="SUPFAM" id="SSF51294">
    <property type="entry name" value="Hedgehog/intein (Hint) domain"/>
    <property type="match status" value="1"/>
</dbReference>
<organism evidence="3 4">
    <name type="scientific">Pseudomonas asplenii</name>
    <dbReference type="NCBI Taxonomy" id="53407"/>
    <lineage>
        <taxon>Bacteria</taxon>
        <taxon>Pseudomonadati</taxon>
        <taxon>Pseudomonadota</taxon>
        <taxon>Gammaproteobacteria</taxon>
        <taxon>Pseudomonadales</taxon>
        <taxon>Pseudomonadaceae</taxon>
        <taxon>Pseudomonas</taxon>
    </lineage>
</organism>
<comment type="caution">
    <text evidence="3">The sequence shown here is derived from an EMBL/GenBank/DDBJ whole genome shotgun (WGS) entry which is preliminary data.</text>
</comment>
<evidence type="ECO:0000259" key="2">
    <source>
        <dbReference type="SMART" id="SM00912"/>
    </source>
</evidence>
<dbReference type="InterPro" id="IPR025157">
    <property type="entry name" value="Hemagglutinin_rpt"/>
</dbReference>
<dbReference type="Pfam" id="PF05860">
    <property type="entry name" value="TPS"/>
    <property type="match status" value="1"/>
</dbReference>
<dbReference type="InterPro" id="IPR011050">
    <property type="entry name" value="Pectin_lyase_fold/virulence"/>
</dbReference>
<sequence length="2672" mass="278429">MDVRQFAFLAGQPSAALKNRDHFLGLPKRGVAFLLANVMFWQPLWAQADGIVVSAPGTTLGQAGNGVPIVNIAAPNANGLSHNQFKDYNVGSNGVILNNATGRTQSTQLGGIILGNSNLNGRAASTILNEVNGGSPSQLRGYTEVAGQSAHVIVANPYGISCNGCGFINTPRVTLSTGKAVIENGRVDHFQVDGGAIDIDGAGFKAGTVEQFDLITRSARINAEIYARQLNVITGRNDVKADDLTAVARADDGSAAPALAIDSSALGGMYAGAIRLVGTEKGVGVRLAGNMATSAGDIQIDANGKLTMGQAIASEAVKVKAESLETKDAVYAGSQLDIKTTGDLQSSKSLAAHDGIRLESGGQLVNSGSIDAGVNQDGSRNVEGNVTLLGKTIRNSGNVIASRKIDAKAGQTLDNRGGQLVSAETEVRAARIDNRQGLINANSGAAKVQADEQLDNTDGKLLAGTDLLLTGGEVINRNGALIANSLTADILSLDNSLKGRVSAESGTLKITARQDLNNQGGRLQSTSGAVDVTATNLDNREGVVVGEQVQVSAGQGRIDNRNGQVLARRIELSAAEIDNSGQGKVLAGSEGLKLAANKVLNQQGNLLAEGSQVSLLLNKGSLDNQAGSIKGSDVQLIAGDLDNSALNGQLGLIASLKGNLELTVDRIINRGGLVESAGNLTVDGDSLDNSAGQLRALKGDASHIALNGELNNQNASIVVGGTTFGLSAASLNNTGGRIEHGGQGLFSLGLASLRSGQGRMIGLGAGDWKIGSVEGVGTWQLNGGLTYISSQALALAAGERIASAGALKFDVASLSNAGELVSDNDLTLKLAGNLSNSGVISSLKALEITAVDLNQSGGRLASGGDTRLTLQGTLENLGRLVADQALAIQAARINNHGTLGALGAVRLTAANGVYNDKDSLLFSGADLRVRGDSLSNFYGDIYSKGDLSFAALDDGKASVFSNLSGSVESEGNIDLKASELTNAKAEFEMSKGGAVSGSLSWVCGQHCGGHDSFKRGTITITKVFNEQALKDSAAARLVAGKGFTAQVDKIENRYSLMAANGDLTLTAGSLLNQGAVSRKGYNVIQIGTPGRIDTGYWDQMESSDVPAFNAAVAAGHFDEARFNELISRSSDSRFSLMSDVTTWSADGNTVYAATIQAGGKVSLNVAQNIQNGSLVDNTLAQLTGTLGDNQLGAKVGGIDIAVNASSPPAQAPKDVTRVEHVNADGSVEVSFVPADFSGSPFVSVDPTALPTFRLPQGDYGMFTQSRNPKGQYLIETNPQLTDLKSFFSSDYMLGQLGYDNQQAWRRLGDGGYETRLVSDAVFAQTGQRFLANGLTSEYDQFRYLMDNGIASKDQLNLTVGVGLTSAQVASLTHDIVWMEEREVQGEKVLVPVLYLAKVDSRDIRGGSLVQGRDISVIAGNNLVSVGTLRASNDASVIAGESVYNGGLMEAGQHFSMMAQDSIRNAMAGDIRGNQVNLTALNGDIVNDRTAILVSDGSGHRTILDDGGHISATSSLSMIAGQDLTNKSQISSGGDATLKAGRDINLLAVTDSSETHVIKNGGHNNTVTTRVKNLGSGVSAEGDLVLEAGQDINAVASTAKAGKDLEVSAGRDLTLMSAEDEDSADTRSKKGKKRIHELDSHTQQVASEFTAGGNLTAQAKQDVTLVASNLKSGGDVGVNAGNNLQLLAAQNTDHTLYDMKEKGGFGNLKLKHDEVTQVTHVGSQITTGGDLTLKSGGDQRYQVAQLQSGKDITLDSGGAIVFEGVKDLHDESHTKTNNNSFWNSAKGKGNTDETLRQTQMIAEGKITIKAVEGLKIDVREVNQQTVSQTIDAMVKADPKLAWLKDAEQRGDVDWRQVKEIHESFKYNTSGLGPASQLIIAIIMAAVVGPAVMTAMAGSSPVLAAGVAAVSTSAATNATTSFINNGGNLGAVFKDVTSSDAMKGYAVSFATAGVTQSLGYSPDKIGFDLPSAQTVAMKVTADALIKTAVYGGSLKDNLASAATSTAISIGGAVGAGKIGDLGLDEGSLEKILLHAGLGGLLSKAMGGDFQTGAISGGINEILLGAVGDKLVPKNLVEGTPEYIRAQANLMALSQIVGVLGAVASGGDAGQAANVAANATQYNFLGNHSQAARDRARKEFEETGSIESAKKLSALQGADDRSDGLLAKYHNDPKSLSTAEMSELSAYLQVYGYELQMKYGREVAESSIKMLVENGPVPFREYPFAGITEDKIAYADALREQDGVSVFNPFWSRDKTANELVYRDAQGYLRINNEQQGLANIGTPALYAMSGPLGAAVRIAAAANGVLQAGYGVNQVIDGDTWNGVGNMVVGALGAASVKFPGSKTSVASNEIKGTTKGELIGPCCFAAGTMVATPSGDRAIDTLKVGDIVWSKPEKGGEPFAAAILATHVRTDQPIYRLKLESLHADGVAESETLLVTGGHPFYVPAQKGFVPVIDLRGGDLLQSLEDGASENVSTRVRSLELFQPEGKTFNLTVDVGHTFYVGKLKTWVHNVGPCDINRPATSAVAGAGLREDLAAQAGLPRDMVGNPSSVWGKTIEQIKQALTMDGANATVSIKKNTSGNAQVYEIEGSATGIVKIQYSPSTMGRDVPRSLHTGEYYKLTYKDGSEVKVIDPVGYRPKFYGPDRPIIESHVTYLNPAGQEVKFIPKTNTWVPK</sequence>
<evidence type="ECO:0000313" key="3">
    <source>
        <dbReference type="EMBL" id="KPA91277.1"/>
    </source>
</evidence>
<dbReference type="SUPFAM" id="SSF51126">
    <property type="entry name" value="Pectin lyase-like"/>
    <property type="match status" value="1"/>
</dbReference>
<evidence type="ECO:0000259" key="1">
    <source>
        <dbReference type="SMART" id="SM00306"/>
    </source>
</evidence>
<dbReference type="Pfam" id="PF07591">
    <property type="entry name" value="PT-HINT"/>
    <property type="match status" value="1"/>
</dbReference>
<dbReference type="GO" id="GO:0003824">
    <property type="term" value="F:catalytic activity"/>
    <property type="evidence" value="ECO:0007669"/>
    <property type="project" value="UniProtKB-ARBA"/>
</dbReference>
<dbReference type="PATRIC" id="fig|50340.43.peg.5529"/>
<dbReference type="InterPro" id="IPR008619">
    <property type="entry name" value="Filamentous_hemagglutn_rpt"/>
</dbReference>
<dbReference type="CDD" id="cd00081">
    <property type="entry name" value="Hint"/>
    <property type="match status" value="1"/>
</dbReference>
<dbReference type="InterPro" id="IPR012334">
    <property type="entry name" value="Pectin_lyas_fold"/>
</dbReference>
<dbReference type="SMART" id="SM00306">
    <property type="entry name" value="HintN"/>
    <property type="match status" value="1"/>
</dbReference>
<dbReference type="InterPro" id="IPR006915">
    <property type="entry name" value="DUF637_hemagglutn_put"/>
</dbReference>
<dbReference type="InterPro" id="IPR006141">
    <property type="entry name" value="Intein_N"/>
</dbReference>
<dbReference type="Pfam" id="PF04830">
    <property type="entry name" value="DUF637"/>
    <property type="match status" value="1"/>
</dbReference>
<evidence type="ECO:0000313" key="4">
    <source>
        <dbReference type="Proteomes" id="UP000037931"/>
    </source>
</evidence>
<accession>A0A0M9GHE8</accession>
<dbReference type="STRING" id="50340.PF66_02160"/>
<dbReference type="OrthoDB" id="2664633at2"/>
<feature type="domain" description="Filamentous haemagglutinin FhaB/tRNA nuclease CdiA-like TPS" evidence="2">
    <location>
        <begin position="64"/>
        <end position="185"/>
    </location>
</feature>
<dbReference type="Gene3D" id="2.170.16.10">
    <property type="entry name" value="Hedgehog/Intein (Hint) domain"/>
    <property type="match status" value="1"/>
</dbReference>
<dbReference type="Proteomes" id="UP000037931">
    <property type="component" value="Unassembled WGS sequence"/>
</dbReference>
<dbReference type="InterPro" id="IPR010069">
    <property type="entry name" value="CdiA_FHA1_rpt"/>
</dbReference>
<proteinExistence type="predicted"/>
<name>A0A0M9GHE8_9PSED</name>